<comment type="similarity">
    <text evidence="1">Belongs to the TRAFAC class TrmE-Era-EngA-EngB-Septin-like GTPase superfamily. AIG1/Toc34/Toc159-like paraseptin GTPase family. IAN subfamily.</text>
</comment>
<gene>
    <name evidence="6" type="ORF">H4Q32_029617</name>
</gene>
<feature type="region of interest" description="Disordered" evidence="4">
    <location>
        <begin position="190"/>
        <end position="229"/>
    </location>
</feature>
<dbReference type="SUPFAM" id="SSF54236">
    <property type="entry name" value="Ubiquitin-like"/>
    <property type="match status" value="1"/>
</dbReference>
<name>A0ABQ8LA49_LABRO</name>
<dbReference type="EMBL" id="JACTAM010000543">
    <property type="protein sequence ID" value="KAI2647159.1"/>
    <property type="molecule type" value="Genomic_DNA"/>
</dbReference>
<dbReference type="InterPro" id="IPR029071">
    <property type="entry name" value="Ubiquitin-like_domsf"/>
</dbReference>
<evidence type="ECO:0000313" key="6">
    <source>
        <dbReference type="EMBL" id="KAI2647159.1"/>
    </source>
</evidence>
<dbReference type="PANTHER" id="PTHR10903:SF188">
    <property type="entry name" value="GTPASE IMAP FAMILY MEMBER 2-LIKE-RELATED"/>
    <property type="match status" value="1"/>
</dbReference>
<evidence type="ECO:0000313" key="7">
    <source>
        <dbReference type="Proteomes" id="UP000830375"/>
    </source>
</evidence>
<keyword evidence="2" id="KW-0547">Nucleotide-binding</keyword>
<feature type="compositionally biased region" description="Basic and acidic residues" evidence="4">
    <location>
        <begin position="199"/>
        <end position="229"/>
    </location>
</feature>
<dbReference type="InterPro" id="IPR045058">
    <property type="entry name" value="GIMA/IAN/Toc"/>
</dbReference>
<dbReference type="Gene3D" id="3.40.50.300">
    <property type="entry name" value="P-loop containing nucleotide triphosphate hydrolases"/>
    <property type="match status" value="1"/>
</dbReference>
<keyword evidence="7" id="KW-1185">Reference proteome</keyword>
<reference evidence="6 7" key="1">
    <citation type="submission" date="2022-01" db="EMBL/GenBank/DDBJ databases">
        <title>A high-quality chromosome-level genome assembly of rohu carp, Labeo rohita.</title>
        <authorList>
            <person name="Arick M.A. II"/>
            <person name="Hsu C.-Y."/>
            <person name="Magbanua Z."/>
            <person name="Pechanova O."/>
            <person name="Grover C."/>
            <person name="Miller E."/>
            <person name="Thrash A."/>
            <person name="Ezzel L."/>
            <person name="Alam S."/>
            <person name="Benzie J."/>
            <person name="Hamilton M."/>
            <person name="Karsi A."/>
            <person name="Lawrence M.L."/>
            <person name="Peterson D.G."/>
        </authorList>
    </citation>
    <scope>NUCLEOTIDE SEQUENCE [LARGE SCALE GENOMIC DNA]</scope>
    <source>
        <strain evidence="7">BAU-BD-2019</strain>
        <tissue evidence="6">Blood</tissue>
    </source>
</reference>
<evidence type="ECO:0000259" key="5">
    <source>
        <dbReference type="PROSITE" id="PS51720"/>
    </source>
</evidence>
<dbReference type="Proteomes" id="UP000830375">
    <property type="component" value="Unassembled WGS sequence"/>
</dbReference>
<evidence type="ECO:0000256" key="1">
    <source>
        <dbReference type="ARBA" id="ARBA00008535"/>
    </source>
</evidence>
<evidence type="ECO:0000256" key="2">
    <source>
        <dbReference type="ARBA" id="ARBA00022741"/>
    </source>
</evidence>
<accession>A0ABQ8LA49</accession>
<dbReference type="InterPro" id="IPR006703">
    <property type="entry name" value="G_AIG1"/>
</dbReference>
<dbReference type="CDD" id="cd17039">
    <property type="entry name" value="Ubl_ubiquitin_like"/>
    <property type="match status" value="1"/>
</dbReference>
<sequence>MLLGVTGAGKSPTANAILGQEAFTESRTRASEEQRGRVENRNISIIDTPGFFNTHLTDEEMKKQMIKSLYLSDPGPHVFLLVINLETFREEQRNIVEKIQENFGEKAFLFTMVLFIGREKVSRREFNQIIKSEATQKILNYFEGRFHAMNSSNECGLNQIMKLLKSIDKMMKKNKGQNYSNEIYLKNQRKLKEHKRSLKKDDKRLNQEEDRMKQEQVRKGQEEKDAWKQKEGINQEEIKNKIKEKIIKADNERKQEDENKKKTEANTILDKEATTAYAPVAQYFHPKSEVCGLRQCVQRDPKDTVPVPYYEPFKDTTHTVCCIQRSFASSLKRFSVSVFNGSNGIKVSVTVCRTDTIGKLQQTVLQLRPDFIECGNLAYNGKPVQLHQTLSELQVKPGAVFITYQKCHGV</sequence>
<protein>
    <submittedName>
        <fullName evidence="6">GTPase IMAP family member 4</fullName>
    </submittedName>
</protein>
<proteinExistence type="inferred from homology"/>
<evidence type="ECO:0000256" key="4">
    <source>
        <dbReference type="SAM" id="MobiDB-lite"/>
    </source>
</evidence>
<dbReference type="PANTHER" id="PTHR10903">
    <property type="entry name" value="GTPASE, IMAP FAMILY MEMBER-RELATED"/>
    <property type="match status" value="1"/>
</dbReference>
<feature type="domain" description="AIG1-type G" evidence="5">
    <location>
        <begin position="1"/>
        <end position="188"/>
    </location>
</feature>
<dbReference type="PROSITE" id="PS51720">
    <property type="entry name" value="G_AIG1"/>
    <property type="match status" value="1"/>
</dbReference>
<organism evidence="6 7">
    <name type="scientific">Labeo rohita</name>
    <name type="common">Indian major carp</name>
    <name type="synonym">Cyprinus rohita</name>
    <dbReference type="NCBI Taxonomy" id="84645"/>
    <lineage>
        <taxon>Eukaryota</taxon>
        <taxon>Metazoa</taxon>
        <taxon>Chordata</taxon>
        <taxon>Craniata</taxon>
        <taxon>Vertebrata</taxon>
        <taxon>Euteleostomi</taxon>
        <taxon>Actinopterygii</taxon>
        <taxon>Neopterygii</taxon>
        <taxon>Teleostei</taxon>
        <taxon>Ostariophysi</taxon>
        <taxon>Cypriniformes</taxon>
        <taxon>Cyprinidae</taxon>
        <taxon>Labeoninae</taxon>
        <taxon>Labeonini</taxon>
        <taxon>Labeo</taxon>
    </lineage>
</organism>
<dbReference type="InterPro" id="IPR027417">
    <property type="entry name" value="P-loop_NTPase"/>
</dbReference>
<keyword evidence="3" id="KW-0342">GTP-binding</keyword>
<evidence type="ECO:0000256" key="3">
    <source>
        <dbReference type="ARBA" id="ARBA00023134"/>
    </source>
</evidence>
<comment type="caution">
    <text evidence="6">The sequence shown here is derived from an EMBL/GenBank/DDBJ whole genome shotgun (WGS) entry which is preliminary data.</text>
</comment>
<dbReference type="SUPFAM" id="SSF52540">
    <property type="entry name" value="P-loop containing nucleoside triphosphate hydrolases"/>
    <property type="match status" value="1"/>
</dbReference>
<dbReference type="Pfam" id="PF04548">
    <property type="entry name" value="AIG1"/>
    <property type="match status" value="1"/>
</dbReference>